<evidence type="ECO:0000313" key="2">
    <source>
        <dbReference type="EMBL" id="KAF4405389.1"/>
    </source>
</evidence>
<comment type="caution">
    <text evidence="2">The sequence shown here is derived from an EMBL/GenBank/DDBJ whole genome shotgun (WGS) entry which is preliminary data.</text>
</comment>
<name>A0ABQ7FAP5_9ACTN</name>
<dbReference type="Pfam" id="PF19054">
    <property type="entry name" value="DUF5753"/>
    <property type="match status" value="1"/>
</dbReference>
<sequence>MLPQGNLDIAEPEHHAMSLHSVEITQIPGLLQTEDHARALFSQVSPGQSQQDIDTRVAFRMRRQQVLDRSSHLTFEVVIHESALRIRAADRRIARAQLRKLIEASERERVCVRVVPFDTDGFSNAGYSMLHIGAQVPQLDSVHLDAAHGGVLLVDEDHLNKHRHLYQEIKKHSVNPARSRDFMNKVVLDT</sequence>
<proteinExistence type="predicted"/>
<evidence type="ECO:0000259" key="1">
    <source>
        <dbReference type="Pfam" id="PF19054"/>
    </source>
</evidence>
<evidence type="ECO:0000313" key="3">
    <source>
        <dbReference type="Proteomes" id="UP000621266"/>
    </source>
</evidence>
<protein>
    <recommendedName>
        <fullName evidence="1">DUF5753 domain-containing protein</fullName>
    </recommendedName>
</protein>
<accession>A0ABQ7FAP5</accession>
<organism evidence="2 3">
    <name type="scientific">Streptomyces lycii</name>
    <dbReference type="NCBI Taxonomy" id="2654337"/>
    <lineage>
        <taxon>Bacteria</taxon>
        <taxon>Bacillati</taxon>
        <taxon>Actinomycetota</taxon>
        <taxon>Actinomycetes</taxon>
        <taxon>Kitasatosporales</taxon>
        <taxon>Streptomycetaceae</taxon>
        <taxon>Streptomyces</taxon>
    </lineage>
</organism>
<dbReference type="EMBL" id="WHPN01000420">
    <property type="protein sequence ID" value="KAF4405389.1"/>
    <property type="molecule type" value="Genomic_DNA"/>
</dbReference>
<dbReference type="RefSeq" id="WP_156207786.1">
    <property type="nucleotide sequence ID" value="NZ_WHPN01000420.1"/>
</dbReference>
<keyword evidence="3" id="KW-1185">Reference proteome</keyword>
<dbReference type="InterPro" id="IPR043917">
    <property type="entry name" value="DUF5753"/>
</dbReference>
<dbReference type="Proteomes" id="UP000621266">
    <property type="component" value="Unassembled WGS sequence"/>
</dbReference>
<gene>
    <name evidence="2" type="ORF">GCU69_30500</name>
</gene>
<reference evidence="2 3" key="1">
    <citation type="submission" date="2019-10" db="EMBL/GenBank/DDBJ databases">
        <title>Streptomyces tenebrisbrunneis sp.nov., an endogenous actinomycete isolated from of Lycium ruthenicum.</title>
        <authorList>
            <person name="Ma L."/>
        </authorList>
    </citation>
    <scope>NUCLEOTIDE SEQUENCE [LARGE SCALE GENOMIC DNA]</scope>
    <source>
        <strain evidence="2 3">TRM 66187</strain>
    </source>
</reference>
<feature type="domain" description="DUF5753" evidence="1">
    <location>
        <begin position="8"/>
        <end position="184"/>
    </location>
</feature>